<dbReference type="STRING" id="1802579.A2310_02130"/>
<protein>
    <recommendedName>
        <fullName evidence="1">YhcG N-terminal domain-containing protein</fullName>
    </recommendedName>
</protein>
<gene>
    <name evidence="2" type="ORF">A2310_02130</name>
</gene>
<evidence type="ECO:0000313" key="2">
    <source>
        <dbReference type="EMBL" id="OGC18586.1"/>
    </source>
</evidence>
<dbReference type="InterPro" id="IPR053148">
    <property type="entry name" value="PD-DEXK-like_domain"/>
</dbReference>
<dbReference type="Pfam" id="PF17761">
    <property type="entry name" value="DUF1016_N"/>
    <property type="match status" value="1"/>
</dbReference>
<dbReference type="PANTHER" id="PTHR30547:SF5">
    <property type="entry name" value="NUCLEASE YHCG-RELATED"/>
    <property type="match status" value="1"/>
</dbReference>
<dbReference type="EMBL" id="MEUB01000071">
    <property type="protein sequence ID" value="OGC18586.1"/>
    <property type="molecule type" value="Genomic_DNA"/>
</dbReference>
<evidence type="ECO:0000313" key="3">
    <source>
        <dbReference type="Proteomes" id="UP000178417"/>
    </source>
</evidence>
<dbReference type="AlphaFoldDB" id="A0A1F4SDT1"/>
<evidence type="ECO:0000259" key="1">
    <source>
        <dbReference type="Pfam" id="PF17761"/>
    </source>
</evidence>
<name>A0A1F4SDT1_UNCSA</name>
<dbReference type="InterPro" id="IPR041527">
    <property type="entry name" value="YhcG_N"/>
</dbReference>
<comment type="caution">
    <text evidence="2">The sequence shown here is derived from an EMBL/GenBank/DDBJ whole genome shotgun (WGS) entry which is preliminary data.</text>
</comment>
<reference evidence="2 3" key="1">
    <citation type="journal article" date="2016" name="Nat. Commun.">
        <title>Thousands of microbial genomes shed light on interconnected biogeochemical processes in an aquifer system.</title>
        <authorList>
            <person name="Anantharaman K."/>
            <person name="Brown C.T."/>
            <person name="Hug L.A."/>
            <person name="Sharon I."/>
            <person name="Castelle C.J."/>
            <person name="Probst A.J."/>
            <person name="Thomas B.C."/>
            <person name="Singh A."/>
            <person name="Wilkins M.J."/>
            <person name="Karaoz U."/>
            <person name="Brodie E.L."/>
            <person name="Williams K.H."/>
            <person name="Hubbard S.S."/>
            <person name="Banfield J.F."/>
        </authorList>
    </citation>
    <scope>NUCLEOTIDE SEQUENCE [LARGE SCALE GENOMIC DNA]</scope>
</reference>
<accession>A0A1F4SDT1</accession>
<organism evidence="2 3">
    <name type="scientific">candidate division WOR-1 bacterium RIFOXYB2_FULL_37_13</name>
    <dbReference type="NCBI Taxonomy" id="1802579"/>
    <lineage>
        <taxon>Bacteria</taxon>
        <taxon>Bacillati</taxon>
        <taxon>Saganbacteria</taxon>
    </lineage>
</organism>
<sequence length="189" mass="22261">MSNLATREYKQFFKDLKDEIQKRRYKTLQSVNRELIALYWEIGKRIVKKQETSGWGDAIVETLAKDLSIAFPDTKGFSERNLWRMKQYYIAYRNSNFLPTLSAEISWSCNNMILEQVKDEKAQEFYIKLTIKERWSVRESIGLILCKSKNDETVKLAISQAARKMGIATYQTMLPDTKLIEEKLHNINF</sequence>
<dbReference type="PANTHER" id="PTHR30547">
    <property type="entry name" value="UNCHARACTERIZED PROTEIN YHCG-RELATED"/>
    <property type="match status" value="1"/>
</dbReference>
<proteinExistence type="predicted"/>
<dbReference type="Proteomes" id="UP000178417">
    <property type="component" value="Unassembled WGS sequence"/>
</dbReference>
<feature type="domain" description="YhcG N-terminal" evidence="1">
    <location>
        <begin position="16"/>
        <end position="139"/>
    </location>
</feature>